<evidence type="ECO:0000256" key="2">
    <source>
        <dbReference type="ARBA" id="ARBA00022737"/>
    </source>
</evidence>
<dbReference type="KEGG" id="tsph:KIH39_18765"/>
<keyword evidence="6" id="KW-0238">DNA-binding</keyword>
<dbReference type="GO" id="GO:0003677">
    <property type="term" value="F:DNA binding"/>
    <property type="evidence" value="ECO:0007669"/>
    <property type="project" value="UniProtKB-KW"/>
</dbReference>
<dbReference type="InterPro" id="IPR019734">
    <property type="entry name" value="TPR_rpt"/>
</dbReference>
<protein>
    <submittedName>
        <fullName evidence="11">Response regulator</fullName>
    </submittedName>
</protein>
<gene>
    <name evidence="11" type="ORF">KIH39_18765</name>
</gene>
<dbReference type="AlphaFoldDB" id="A0A8E6B400"/>
<dbReference type="InterPro" id="IPR011006">
    <property type="entry name" value="CheY-like_superfamily"/>
</dbReference>
<feature type="repeat" description="TPR" evidence="9">
    <location>
        <begin position="242"/>
        <end position="275"/>
    </location>
</feature>
<evidence type="ECO:0000313" key="12">
    <source>
        <dbReference type="Proteomes" id="UP000676194"/>
    </source>
</evidence>
<evidence type="ECO:0000256" key="1">
    <source>
        <dbReference type="ARBA" id="ARBA00022553"/>
    </source>
</evidence>
<dbReference type="FunFam" id="3.40.50.2300:FF:000001">
    <property type="entry name" value="DNA-binding response regulator PhoB"/>
    <property type="match status" value="1"/>
</dbReference>
<dbReference type="SUPFAM" id="SSF52172">
    <property type="entry name" value="CheY-like"/>
    <property type="match status" value="1"/>
</dbReference>
<evidence type="ECO:0000256" key="6">
    <source>
        <dbReference type="ARBA" id="ARBA00023125"/>
    </source>
</evidence>
<feature type="modified residue" description="4-aspartylphosphate" evidence="8">
    <location>
        <position position="378"/>
    </location>
</feature>
<evidence type="ECO:0000256" key="4">
    <source>
        <dbReference type="ARBA" id="ARBA00023012"/>
    </source>
</evidence>
<dbReference type="Gene3D" id="3.40.50.2300">
    <property type="match status" value="1"/>
</dbReference>
<dbReference type="RefSeq" id="WP_213494761.1">
    <property type="nucleotide sequence ID" value="NZ_CP074694.1"/>
</dbReference>
<evidence type="ECO:0000259" key="10">
    <source>
        <dbReference type="PROSITE" id="PS50110"/>
    </source>
</evidence>
<name>A0A8E6B400_9BACT</name>
<organism evidence="11 12">
    <name type="scientific">Telmatocola sphagniphila</name>
    <dbReference type="NCBI Taxonomy" id="1123043"/>
    <lineage>
        <taxon>Bacteria</taxon>
        <taxon>Pseudomonadati</taxon>
        <taxon>Planctomycetota</taxon>
        <taxon>Planctomycetia</taxon>
        <taxon>Gemmatales</taxon>
        <taxon>Gemmataceae</taxon>
    </lineage>
</organism>
<dbReference type="Gene3D" id="1.25.40.10">
    <property type="entry name" value="Tetratricopeptide repeat domain"/>
    <property type="match status" value="2"/>
</dbReference>
<keyword evidence="3 9" id="KW-0802">TPR repeat</keyword>
<dbReference type="InterPro" id="IPR013105">
    <property type="entry name" value="TPR_2"/>
</dbReference>
<dbReference type="InterPro" id="IPR011990">
    <property type="entry name" value="TPR-like_helical_dom_sf"/>
</dbReference>
<sequence>MSQARALELLREGIAAARAGDKPRTRQLLSQSTALDPTNEIAWLWYAGVTDSPAEALRFLEKVLQINPRNERALTGIKTVRLQAGIAAAKAQDRSGARDLLRLVVAEEPRNEVALMWLAGVTDSPEEALGYLLRVLEINPNNERAKSGVTYYQNKIPKAPPVTPAPEPLSPPPISLEKSSAVWICPFCSTGAEVKLNRCPNCRAIQVPHQINLETFTPDVDREKIRTAVMKLTMQLRTKPDYASNYNLGLACLNLGRIDESIHHFTAALRFQPDNEALDVFLQQLEQRKTTPERASIRVPAKSNPVVAGAMRPPTPKPLSSDSGSKRMILVVDDSPTIRKLVAMTMIKNGYRVVEASEGNEAVTRMQEQGTPDLVLLDINMPGMDGYTLCKLIRQKPETSKIPVIMLSGKDGFYNKIRGKMAGSTLYLTKPFQPDALLKVVQKYCPADGMAVTA</sequence>
<accession>A0A8E6B400</accession>
<keyword evidence="4" id="KW-0902">Two-component regulatory system</keyword>
<evidence type="ECO:0000256" key="3">
    <source>
        <dbReference type="ARBA" id="ARBA00022803"/>
    </source>
</evidence>
<feature type="domain" description="Response regulatory" evidence="10">
    <location>
        <begin position="328"/>
        <end position="445"/>
    </location>
</feature>
<dbReference type="InterPro" id="IPR050595">
    <property type="entry name" value="Bact_response_regulator"/>
</dbReference>
<dbReference type="GO" id="GO:0000160">
    <property type="term" value="P:phosphorelay signal transduction system"/>
    <property type="evidence" value="ECO:0007669"/>
    <property type="project" value="UniProtKB-KW"/>
</dbReference>
<dbReference type="Pfam" id="PF00072">
    <property type="entry name" value="Response_reg"/>
    <property type="match status" value="1"/>
</dbReference>
<dbReference type="SMART" id="SM00028">
    <property type="entry name" value="TPR"/>
    <property type="match status" value="2"/>
</dbReference>
<keyword evidence="7" id="KW-0804">Transcription</keyword>
<dbReference type="InterPro" id="IPR001789">
    <property type="entry name" value="Sig_transdc_resp-reg_receiver"/>
</dbReference>
<keyword evidence="2" id="KW-0677">Repeat</keyword>
<keyword evidence="12" id="KW-1185">Reference proteome</keyword>
<dbReference type="PROSITE" id="PS50005">
    <property type="entry name" value="TPR"/>
    <property type="match status" value="1"/>
</dbReference>
<dbReference type="PANTHER" id="PTHR44591:SF3">
    <property type="entry name" value="RESPONSE REGULATORY DOMAIN-CONTAINING PROTEIN"/>
    <property type="match status" value="1"/>
</dbReference>
<keyword evidence="1 8" id="KW-0597">Phosphoprotein</keyword>
<evidence type="ECO:0000313" key="11">
    <source>
        <dbReference type="EMBL" id="QVL30879.1"/>
    </source>
</evidence>
<keyword evidence="5" id="KW-0805">Transcription regulation</keyword>
<dbReference type="Proteomes" id="UP000676194">
    <property type="component" value="Chromosome"/>
</dbReference>
<dbReference type="SMART" id="SM00448">
    <property type="entry name" value="REC"/>
    <property type="match status" value="1"/>
</dbReference>
<evidence type="ECO:0000256" key="7">
    <source>
        <dbReference type="ARBA" id="ARBA00023163"/>
    </source>
</evidence>
<dbReference type="EMBL" id="CP074694">
    <property type="protein sequence ID" value="QVL30879.1"/>
    <property type="molecule type" value="Genomic_DNA"/>
</dbReference>
<proteinExistence type="predicted"/>
<dbReference type="PROSITE" id="PS50110">
    <property type="entry name" value="RESPONSE_REGULATORY"/>
    <property type="match status" value="1"/>
</dbReference>
<evidence type="ECO:0000256" key="8">
    <source>
        <dbReference type="PROSITE-ProRule" id="PRU00169"/>
    </source>
</evidence>
<dbReference type="Pfam" id="PF07719">
    <property type="entry name" value="TPR_2"/>
    <property type="match status" value="1"/>
</dbReference>
<evidence type="ECO:0000256" key="5">
    <source>
        <dbReference type="ARBA" id="ARBA00023015"/>
    </source>
</evidence>
<evidence type="ECO:0000256" key="9">
    <source>
        <dbReference type="PROSITE-ProRule" id="PRU00339"/>
    </source>
</evidence>
<dbReference type="SUPFAM" id="SSF48452">
    <property type="entry name" value="TPR-like"/>
    <property type="match status" value="1"/>
</dbReference>
<reference evidence="11" key="1">
    <citation type="submission" date="2021-05" db="EMBL/GenBank/DDBJ databases">
        <title>Complete genome sequence of the cellulolytic planctomycete Telmatocola sphagniphila SP2T and characterization of the first cellulase from planctomycetes.</title>
        <authorList>
            <person name="Rakitin A.L."/>
            <person name="Beletsky A.V."/>
            <person name="Naumoff D.G."/>
            <person name="Kulichevskaya I.S."/>
            <person name="Mardanov A.V."/>
            <person name="Ravin N.V."/>
            <person name="Dedysh S.N."/>
        </authorList>
    </citation>
    <scope>NUCLEOTIDE SEQUENCE</scope>
    <source>
        <strain evidence="11">SP2T</strain>
    </source>
</reference>
<dbReference type="PANTHER" id="PTHR44591">
    <property type="entry name" value="STRESS RESPONSE REGULATOR PROTEIN 1"/>
    <property type="match status" value="1"/>
</dbReference>